<evidence type="ECO:0000256" key="1">
    <source>
        <dbReference type="SAM" id="MobiDB-lite"/>
    </source>
</evidence>
<gene>
    <name evidence="3" type="ORF">BJ875DRAFT_505907</name>
</gene>
<dbReference type="SUPFAM" id="SSF48452">
    <property type="entry name" value="TPR-like"/>
    <property type="match status" value="1"/>
</dbReference>
<dbReference type="GO" id="GO:0006515">
    <property type="term" value="P:protein quality control for misfolded or incompletely synthesized proteins"/>
    <property type="evidence" value="ECO:0007669"/>
    <property type="project" value="TreeGrafter"/>
</dbReference>
<dbReference type="GO" id="GO:0051787">
    <property type="term" value="F:misfolded protein binding"/>
    <property type="evidence" value="ECO:0007669"/>
    <property type="project" value="TreeGrafter"/>
</dbReference>
<keyword evidence="2" id="KW-1133">Transmembrane helix</keyword>
<keyword evidence="2" id="KW-0472">Membrane</keyword>
<dbReference type="Proteomes" id="UP000824998">
    <property type="component" value="Unassembled WGS sequence"/>
</dbReference>
<keyword evidence="2" id="KW-0812">Transmembrane</keyword>
<organism evidence="3 4">
    <name type="scientific">Amylocarpus encephaloides</name>
    <dbReference type="NCBI Taxonomy" id="45428"/>
    <lineage>
        <taxon>Eukaryota</taxon>
        <taxon>Fungi</taxon>
        <taxon>Dikarya</taxon>
        <taxon>Ascomycota</taxon>
        <taxon>Pezizomycotina</taxon>
        <taxon>Leotiomycetes</taxon>
        <taxon>Helotiales</taxon>
        <taxon>Helotiales incertae sedis</taxon>
        <taxon>Amylocarpus</taxon>
    </lineage>
</organism>
<keyword evidence="4" id="KW-1185">Reference proteome</keyword>
<dbReference type="GO" id="GO:0031942">
    <property type="term" value="C:i-AAA complex"/>
    <property type="evidence" value="ECO:0007669"/>
    <property type="project" value="TreeGrafter"/>
</dbReference>
<reference evidence="3" key="1">
    <citation type="journal article" date="2021" name="IMA Fungus">
        <title>Genomic characterization of three marine fungi, including Emericellopsis atlantica sp. nov. with signatures of a generalist lifestyle and marine biomass degradation.</title>
        <authorList>
            <person name="Hagestad O.C."/>
            <person name="Hou L."/>
            <person name="Andersen J.H."/>
            <person name="Hansen E.H."/>
            <person name="Altermark B."/>
            <person name="Li C."/>
            <person name="Kuhnert E."/>
            <person name="Cox R.J."/>
            <person name="Crous P.W."/>
            <person name="Spatafora J.W."/>
            <person name="Lail K."/>
            <person name="Amirebrahimi M."/>
            <person name="Lipzen A."/>
            <person name="Pangilinan J."/>
            <person name="Andreopoulos W."/>
            <person name="Hayes R.D."/>
            <person name="Ng V."/>
            <person name="Grigoriev I.V."/>
            <person name="Jackson S.A."/>
            <person name="Sutton T.D.S."/>
            <person name="Dobson A.D.W."/>
            <person name="Rama T."/>
        </authorList>
    </citation>
    <scope>NUCLEOTIDE SEQUENCE</scope>
    <source>
        <strain evidence="3">TRa018bII</strain>
    </source>
</reference>
<name>A0A9P7YFC1_9HELO</name>
<dbReference type="AlphaFoldDB" id="A0A9P7YFC1"/>
<feature type="transmembrane region" description="Helical" evidence="2">
    <location>
        <begin position="62"/>
        <end position="85"/>
    </location>
</feature>
<accession>A0A9P7YFC1</accession>
<dbReference type="InterPro" id="IPR011990">
    <property type="entry name" value="TPR-like_helical_dom_sf"/>
</dbReference>
<dbReference type="PANTHER" id="PTHR28142:SF1">
    <property type="entry name" value="MITOCHONDRIAL INNER MEMBRANE I-AAA PROTEASE SUPERCOMPLEX SUBUNIT MGR3-RELATED"/>
    <property type="match status" value="1"/>
</dbReference>
<dbReference type="InterPro" id="IPR040201">
    <property type="entry name" value="Mrg3-like"/>
</dbReference>
<dbReference type="PANTHER" id="PTHR28142">
    <property type="entry name" value="MITOCHONDRIAL INNER MEMBRANE I-AAA PROTEASE SUPERCOMPLEX SUBUNIT MGR3-RELATED"/>
    <property type="match status" value="1"/>
</dbReference>
<proteinExistence type="predicted"/>
<dbReference type="Gene3D" id="1.25.40.10">
    <property type="entry name" value="Tetratricopeptide repeat domain"/>
    <property type="match status" value="1"/>
</dbReference>
<protein>
    <recommendedName>
        <fullName evidence="5">TPR domain-containing protein</fullName>
    </recommendedName>
</protein>
<sequence>MFAPRFSRVLLKSASRGAPQCLRQRPLQALGRNAISHQLQQLRYQQSSTRANFVKLWKSQPFSVTTALLIIMAGAGAILYANYIYHDYIIGAFHQFPDPVAKQMRKALFYTNVSLEPKNAVKYYREALRVADEIGMDPFSNEVIGIKIQLAALMEKVHQYQKAIDILEIVKSDNLKWMDIVGNKPGNEGRRTKVLLYTVRVSVKLGDLYSNEYVLEREKAEECLIWAVETVTREQQRREKEGVKPDEGEWATDEEHGGALETLAHHYEELNTHYLAAPLFLQALTKSSPKNCHTTVLMNNLATSLAQQVPPPTPGQPPASRAEYVSNARAWAERALAVAEMITPPNRTEECDIGCATAIINLGNFAMMDGNIAEARKRFEEGRSLAEAIGFKEGVEGANESLRQLKSK</sequence>
<evidence type="ECO:0000313" key="3">
    <source>
        <dbReference type="EMBL" id="KAG9232585.1"/>
    </source>
</evidence>
<dbReference type="OrthoDB" id="10050400at2759"/>
<dbReference type="CDD" id="cd24145">
    <property type="entry name" value="Mgr3-like"/>
    <property type="match status" value="1"/>
</dbReference>
<dbReference type="EMBL" id="MU251541">
    <property type="protein sequence ID" value="KAG9232585.1"/>
    <property type="molecule type" value="Genomic_DNA"/>
</dbReference>
<evidence type="ECO:0000313" key="4">
    <source>
        <dbReference type="Proteomes" id="UP000824998"/>
    </source>
</evidence>
<comment type="caution">
    <text evidence="3">The sequence shown here is derived from an EMBL/GenBank/DDBJ whole genome shotgun (WGS) entry which is preliminary data.</text>
</comment>
<evidence type="ECO:0000256" key="2">
    <source>
        <dbReference type="SAM" id="Phobius"/>
    </source>
</evidence>
<feature type="region of interest" description="Disordered" evidence="1">
    <location>
        <begin position="235"/>
        <end position="254"/>
    </location>
</feature>
<evidence type="ECO:0008006" key="5">
    <source>
        <dbReference type="Google" id="ProtNLM"/>
    </source>
</evidence>